<keyword evidence="2" id="KW-0812">Transmembrane</keyword>
<dbReference type="AlphaFoldDB" id="A0A147BGC6"/>
<dbReference type="InterPro" id="IPR002172">
    <property type="entry name" value="LDrepeatLR_classA_rpt"/>
</dbReference>
<sequence length="540" mass="60153">PPRLCEPLSIDHCRGLPYNLTSYPNAVGHNGPKEVYRDLVAYRQLVDSECYPLAAEFVCQLLQPECVDDEMLLPCRDFCEEFWSACRKLLPKSLSGKIDCSNYPQYDGNGSCRNKPGCANELKARGKTVRVCDGVVDCPDFSDETSCDRCGPGLLHCGDRQCIDITQRCDSRLDCTNGADEQNCLTLASNSEAVSTSPLLHPHQGYLMANEKGQYKKICMDDFNSTLPLFRRDVILKNLATTACSILNLGPPSRMELHRDGNSSDSYLQLLDPQSPGLRFSSAHCQTKLVVYLQCSLQECGKSSATPPQNATAMYTSKPGRHGDWPWHVMLLQDNKHVCDGTLISNKWVLTSSSCFRGPDNHNWAVRLGSVRKMSASPFDVYLRAIQIIHSPMVNAQLSLVRLETEVEESHYVRPSCLPAPNQRTSVGETCVTLGYDLKGDQMEQLNLEIVTFTACYNSSLPGTGSTICGRQQESSHNSICMHESLPGRQLMCWRGDRWYLFGVGSSMSMCNDRPVPQHFHTISSHLQWISTVMGIKKPS</sequence>
<dbReference type="SMART" id="SM00020">
    <property type="entry name" value="Tryp_SPc"/>
    <property type="match status" value="1"/>
</dbReference>
<evidence type="ECO:0000259" key="7">
    <source>
        <dbReference type="PROSITE" id="PS50240"/>
    </source>
</evidence>
<evidence type="ECO:0000256" key="1">
    <source>
        <dbReference type="ARBA" id="ARBA00004401"/>
    </source>
</evidence>
<feature type="disulfide bond" evidence="5">
    <location>
        <begin position="132"/>
        <end position="147"/>
    </location>
</feature>
<organism evidence="8">
    <name type="scientific">Ixodes ricinus</name>
    <name type="common">Common tick</name>
    <name type="synonym">Acarus ricinus</name>
    <dbReference type="NCBI Taxonomy" id="34613"/>
    <lineage>
        <taxon>Eukaryota</taxon>
        <taxon>Metazoa</taxon>
        <taxon>Ecdysozoa</taxon>
        <taxon>Arthropoda</taxon>
        <taxon>Chelicerata</taxon>
        <taxon>Arachnida</taxon>
        <taxon>Acari</taxon>
        <taxon>Parasitiformes</taxon>
        <taxon>Ixodida</taxon>
        <taxon>Ixodoidea</taxon>
        <taxon>Ixodidae</taxon>
        <taxon>Ixodinae</taxon>
        <taxon>Ixodes</taxon>
    </lineage>
</organism>
<dbReference type="PROSITE" id="PS50038">
    <property type="entry name" value="FZ"/>
    <property type="match status" value="1"/>
</dbReference>
<dbReference type="SUPFAM" id="SSF50494">
    <property type="entry name" value="Trypsin-like serine proteases"/>
    <property type="match status" value="1"/>
</dbReference>
<dbReference type="InterPro" id="IPR023415">
    <property type="entry name" value="LDLR_class-A_CS"/>
</dbReference>
<dbReference type="InterPro" id="IPR036055">
    <property type="entry name" value="LDL_receptor-like_sf"/>
</dbReference>
<keyword evidence="3 5" id="KW-1015">Disulfide bond</keyword>
<dbReference type="SMART" id="SM00192">
    <property type="entry name" value="LDLa"/>
    <property type="match status" value="2"/>
</dbReference>
<dbReference type="SMART" id="SM00063">
    <property type="entry name" value="FRI"/>
    <property type="match status" value="1"/>
</dbReference>
<dbReference type="InterPro" id="IPR043504">
    <property type="entry name" value="Peptidase_S1_PA_chymotrypsin"/>
</dbReference>
<dbReference type="GO" id="GO:0005886">
    <property type="term" value="C:plasma membrane"/>
    <property type="evidence" value="ECO:0007669"/>
    <property type="project" value="UniProtKB-SubCell"/>
</dbReference>
<dbReference type="PANTHER" id="PTHR24252:SF7">
    <property type="entry name" value="HYALIN"/>
    <property type="match status" value="1"/>
</dbReference>
<feature type="disulfide bond" evidence="5">
    <location>
        <begin position="169"/>
        <end position="184"/>
    </location>
</feature>
<comment type="subcellular location">
    <subcellularLocation>
        <location evidence="1">Cell membrane</location>
        <topology evidence="1">Single-pass type II membrane protein</topology>
    </subcellularLocation>
</comment>
<dbReference type="PROSITE" id="PS50068">
    <property type="entry name" value="LDLRA_2"/>
    <property type="match status" value="2"/>
</dbReference>
<dbReference type="InterPro" id="IPR036790">
    <property type="entry name" value="Frizzled_dom_sf"/>
</dbReference>
<name>A0A147BGC6_IXORI</name>
<proteinExistence type="predicted"/>
<dbReference type="InterPro" id="IPR001254">
    <property type="entry name" value="Trypsin_dom"/>
</dbReference>
<evidence type="ECO:0000259" key="6">
    <source>
        <dbReference type="PROSITE" id="PS50038"/>
    </source>
</evidence>
<comment type="caution">
    <text evidence="5">Lacks conserved residue(s) required for the propagation of feature annotation.</text>
</comment>
<keyword evidence="2" id="KW-0735">Signal-anchor</keyword>
<dbReference type="Gene3D" id="1.10.2000.10">
    <property type="entry name" value="Frizzled cysteine-rich domain"/>
    <property type="match status" value="1"/>
</dbReference>
<feature type="non-terminal residue" evidence="8">
    <location>
        <position position="1"/>
    </location>
</feature>
<dbReference type="EMBL" id="GEGO01005568">
    <property type="protein sequence ID" value="JAR89836.1"/>
    <property type="molecule type" value="Transcribed_RNA"/>
</dbReference>
<dbReference type="Gene3D" id="2.40.10.10">
    <property type="entry name" value="Trypsin-like serine proteases"/>
    <property type="match status" value="1"/>
</dbReference>
<dbReference type="GO" id="GO:0004252">
    <property type="term" value="F:serine-type endopeptidase activity"/>
    <property type="evidence" value="ECO:0007669"/>
    <property type="project" value="InterPro"/>
</dbReference>
<feature type="domain" description="Peptidase S1" evidence="7">
    <location>
        <begin position="314"/>
        <end position="535"/>
    </location>
</feature>
<dbReference type="CDD" id="cd07066">
    <property type="entry name" value="CRD_FZ"/>
    <property type="match status" value="1"/>
</dbReference>
<dbReference type="PROSITE" id="PS50240">
    <property type="entry name" value="TRYPSIN_DOM"/>
    <property type="match status" value="1"/>
</dbReference>
<dbReference type="PROSITE" id="PS01209">
    <property type="entry name" value="LDLRA_1"/>
    <property type="match status" value="1"/>
</dbReference>
<dbReference type="InterPro" id="IPR020067">
    <property type="entry name" value="Frizzled_dom"/>
</dbReference>
<dbReference type="Pfam" id="PF00057">
    <property type="entry name" value="Ldl_recept_a"/>
    <property type="match status" value="1"/>
</dbReference>
<dbReference type="Pfam" id="PF00089">
    <property type="entry name" value="Trypsin"/>
    <property type="match status" value="1"/>
</dbReference>
<dbReference type="SUPFAM" id="SSF57424">
    <property type="entry name" value="LDL receptor-like module"/>
    <property type="match status" value="1"/>
</dbReference>
<dbReference type="SUPFAM" id="SSF63501">
    <property type="entry name" value="Frizzled cysteine-rich domain"/>
    <property type="match status" value="1"/>
</dbReference>
<feature type="disulfide bond" evidence="5">
    <location>
        <begin position="157"/>
        <end position="175"/>
    </location>
</feature>
<evidence type="ECO:0000313" key="8">
    <source>
        <dbReference type="EMBL" id="JAR89836.1"/>
    </source>
</evidence>
<dbReference type="InterPro" id="IPR009003">
    <property type="entry name" value="Peptidase_S1_PA"/>
</dbReference>
<evidence type="ECO:0000256" key="5">
    <source>
        <dbReference type="PROSITE-ProRule" id="PRU00124"/>
    </source>
</evidence>
<feature type="disulfide bond" evidence="5">
    <location>
        <begin position="150"/>
        <end position="162"/>
    </location>
</feature>
<dbReference type="PANTHER" id="PTHR24252">
    <property type="entry name" value="ACROSIN-RELATED"/>
    <property type="match status" value="1"/>
</dbReference>
<evidence type="ECO:0000256" key="2">
    <source>
        <dbReference type="ARBA" id="ARBA00022968"/>
    </source>
</evidence>
<dbReference type="GO" id="GO:0006508">
    <property type="term" value="P:proteolysis"/>
    <property type="evidence" value="ECO:0007669"/>
    <property type="project" value="UniProtKB-KW"/>
</dbReference>
<evidence type="ECO:0000256" key="4">
    <source>
        <dbReference type="PROSITE-ProRule" id="PRU00090"/>
    </source>
</evidence>
<dbReference type="Pfam" id="PF01392">
    <property type="entry name" value="Fz"/>
    <property type="match status" value="1"/>
</dbReference>
<reference evidence="8" key="1">
    <citation type="journal article" date="2018" name="PLoS Negl. Trop. Dis.">
        <title>Sialome diversity of ticks revealed by RNAseq of single tick salivary glands.</title>
        <authorList>
            <person name="Perner J."/>
            <person name="Kropackova S."/>
            <person name="Kopacek P."/>
            <person name="Ribeiro J.M."/>
        </authorList>
    </citation>
    <scope>NUCLEOTIDE SEQUENCE</scope>
    <source>
        <strain evidence="8">Siblings of single egg batch collected in Ceske Budejovice</strain>
        <tissue evidence="8">Salivary glands</tissue>
    </source>
</reference>
<keyword evidence="8" id="KW-0378">Hydrolase</keyword>
<feature type="domain" description="FZ" evidence="6">
    <location>
        <begin position="5"/>
        <end position="121"/>
    </location>
</feature>
<keyword evidence="8" id="KW-0645">Protease</keyword>
<dbReference type="Gene3D" id="4.10.400.10">
    <property type="entry name" value="Low-density Lipoprotein Receptor"/>
    <property type="match status" value="1"/>
</dbReference>
<feature type="disulfide bond" evidence="4">
    <location>
        <begin position="5"/>
        <end position="66"/>
    </location>
</feature>
<feature type="disulfide bond" evidence="4">
    <location>
        <begin position="13"/>
        <end position="59"/>
    </location>
</feature>
<accession>A0A147BGC6</accession>
<evidence type="ECO:0000256" key="3">
    <source>
        <dbReference type="ARBA" id="ARBA00023157"/>
    </source>
</evidence>
<dbReference type="CDD" id="cd00112">
    <property type="entry name" value="LDLa"/>
    <property type="match status" value="2"/>
</dbReference>
<protein>
    <submittedName>
        <fullName evidence="8">Putative trypsin-like serine protease</fullName>
    </submittedName>
</protein>